<feature type="transmembrane region" description="Helical" evidence="12">
    <location>
        <begin position="70"/>
        <end position="89"/>
    </location>
</feature>
<dbReference type="PROSITE" id="PS50939">
    <property type="entry name" value="CYTOCHROME_B561"/>
    <property type="match status" value="1"/>
</dbReference>
<evidence type="ECO:0000256" key="12">
    <source>
        <dbReference type="SAM" id="Phobius"/>
    </source>
</evidence>
<evidence type="ECO:0000256" key="11">
    <source>
        <dbReference type="ARBA" id="ARBA00024225"/>
    </source>
</evidence>
<dbReference type="InterPro" id="IPR045150">
    <property type="entry name" value="CYB561D1/2"/>
</dbReference>
<evidence type="ECO:0000256" key="5">
    <source>
        <dbReference type="ARBA" id="ARBA00022692"/>
    </source>
</evidence>
<dbReference type="Gene3D" id="1.20.120.1770">
    <property type="match status" value="1"/>
</dbReference>
<dbReference type="STRING" id="568069.A0A1J1I126"/>
<evidence type="ECO:0000256" key="8">
    <source>
        <dbReference type="ARBA" id="ARBA00022989"/>
    </source>
</evidence>
<evidence type="ECO:0000256" key="6">
    <source>
        <dbReference type="ARBA" id="ARBA00022723"/>
    </source>
</evidence>
<feature type="transmembrane region" description="Helical" evidence="12">
    <location>
        <begin position="186"/>
        <end position="204"/>
    </location>
</feature>
<dbReference type="Pfam" id="PF03188">
    <property type="entry name" value="Cytochrom_B561"/>
    <property type="match status" value="1"/>
</dbReference>
<evidence type="ECO:0000256" key="10">
    <source>
        <dbReference type="ARBA" id="ARBA00023136"/>
    </source>
</evidence>
<keyword evidence="4" id="KW-0349">Heme</keyword>
<name>A0A1J1I126_9DIPT</name>
<comment type="subcellular location">
    <subcellularLocation>
        <location evidence="2">Membrane</location>
        <topology evidence="2">Multi-pass membrane protein</topology>
    </subcellularLocation>
</comment>
<dbReference type="Proteomes" id="UP000183832">
    <property type="component" value="Unassembled WGS sequence"/>
</dbReference>
<keyword evidence="3" id="KW-0813">Transport</keyword>
<sequence length="249" mass="28647">MSNLNEKEVKEKMSEKMAFEKSLEMSQNRDNIFQKIEIFVNVGNHCLLSIVVFYLVWYVFQDNFSELTCIHSLLCTLGFFFMTEGILLMNKQNAPTILNKGRRSMTKYHWIFQALGFILMVIGSVIEWLYREWEGKIHFHAKHGIIGLVALIFMAVTAISGCSALFSQELKSILNPLFNKSAHHIFAIISFITLVVGICFTLVQQNFTKRHDPGNLRIVMCWMLGFIAILTLLGSFKTLNTHLRSALRK</sequence>
<dbReference type="PANTHER" id="PTHR15422:SF43">
    <property type="entry name" value="ASCORBATE FERRIREDUCTASE (TRANSMEMBRANE)"/>
    <property type="match status" value="1"/>
</dbReference>
<feature type="transmembrane region" description="Helical" evidence="12">
    <location>
        <begin position="145"/>
        <end position="166"/>
    </location>
</feature>
<keyword evidence="15" id="KW-1185">Reference proteome</keyword>
<feature type="transmembrane region" description="Helical" evidence="12">
    <location>
        <begin position="216"/>
        <end position="239"/>
    </location>
</feature>
<gene>
    <name evidence="14" type="primary">putative AGAP009017-PA</name>
    <name evidence="14" type="ORF">CLUMA_CG007507</name>
</gene>
<dbReference type="GO" id="GO:0016020">
    <property type="term" value="C:membrane"/>
    <property type="evidence" value="ECO:0007669"/>
    <property type="project" value="UniProtKB-SubCell"/>
</dbReference>
<keyword evidence="7" id="KW-0249">Electron transport</keyword>
<evidence type="ECO:0000256" key="9">
    <source>
        <dbReference type="ARBA" id="ARBA00023004"/>
    </source>
</evidence>
<feature type="transmembrane region" description="Helical" evidence="12">
    <location>
        <begin position="38"/>
        <end position="58"/>
    </location>
</feature>
<evidence type="ECO:0000259" key="13">
    <source>
        <dbReference type="PROSITE" id="PS50939"/>
    </source>
</evidence>
<keyword evidence="10 12" id="KW-0472">Membrane</keyword>
<evidence type="ECO:0000256" key="4">
    <source>
        <dbReference type="ARBA" id="ARBA00022617"/>
    </source>
</evidence>
<evidence type="ECO:0000256" key="3">
    <source>
        <dbReference type="ARBA" id="ARBA00022448"/>
    </source>
</evidence>
<dbReference type="InterPro" id="IPR006593">
    <property type="entry name" value="Cyt_b561/ferric_Rdtase_TM"/>
</dbReference>
<dbReference type="EMBL" id="CVRI01000038">
    <property type="protein sequence ID" value="CRK93981.1"/>
    <property type="molecule type" value="Genomic_DNA"/>
</dbReference>
<evidence type="ECO:0000256" key="2">
    <source>
        <dbReference type="ARBA" id="ARBA00004141"/>
    </source>
</evidence>
<organism evidence="14 15">
    <name type="scientific">Clunio marinus</name>
    <dbReference type="NCBI Taxonomy" id="568069"/>
    <lineage>
        <taxon>Eukaryota</taxon>
        <taxon>Metazoa</taxon>
        <taxon>Ecdysozoa</taxon>
        <taxon>Arthropoda</taxon>
        <taxon>Hexapoda</taxon>
        <taxon>Insecta</taxon>
        <taxon>Pterygota</taxon>
        <taxon>Neoptera</taxon>
        <taxon>Endopterygota</taxon>
        <taxon>Diptera</taxon>
        <taxon>Nematocera</taxon>
        <taxon>Chironomoidea</taxon>
        <taxon>Chironomidae</taxon>
        <taxon>Clunio</taxon>
    </lineage>
</organism>
<comment type="cofactor">
    <cofactor evidence="1">
        <name>heme b</name>
        <dbReference type="ChEBI" id="CHEBI:60344"/>
    </cofactor>
</comment>
<dbReference type="OrthoDB" id="432881at2759"/>
<feature type="transmembrane region" description="Helical" evidence="12">
    <location>
        <begin position="110"/>
        <end position="130"/>
    </location>
</feature>
<dbReference type="GO" id="GO:0140575">
    <property type="term" value="F:transmembrane monodehydroascorbate reductase activity"/>
    <property type="evidence" value="ECO:0007669"/>
    <property type="project" value="InterPro"/>
</dbReference>
<evidence type="ECO:0000313" key="15">
    <source>
        <dbReference type="Proteomes" id="UP000183832"/>
    </source>
</evidence>
<proteinExistence type="predicted"/>
<keyword evidence="5 12" id="KW-0812">Transmembrane</keyword>
<dbReference type="AlphaFoldDB" id="A0A1J1I126"/>
<keyword evidence="6" id="KW-0479">Metal-binding</keyword>
<evidence type="ECO:0000256" key="7">
    <source>
        <dbReference type="ARBA" id="ARBA00022982"/>
    </source>
</evidence>
<protein>
    <recommendedName>
        <fullName evidence="11">ascorbate ferrireductase (transmembrane)</fullName>
        <ecNumber evidence="11">7.2.1.3</ecNumber>
    </recommendedName>
</protein>
<dbReference type="GO" id="GO:0046872">
    <property type="term" value="F:metal ion binding"/>
    <property type="evidence" value="ECO:0007669"/>
    <property type="project" value="UniProtKB-KW"/>
</dbReference>
<accession>A0A1J1I126</accession>
<feature type="domain" description="Cytochrome b561" evidence="13">
    <location>
        <begin position="39"/>
        <end position="239"/>
    </location>
</feature>
<dbReference type="SMART" id="SM00665">
    <property type="entry name" value="B561"/>
    <property type="match status" value="1"/>
</dbReference>
<evidence type="ECO:0000313" key="14">
    <source>
        <dbReference type="EMBL" id="CRK93981.1"/>
    </source>
</evidence>
<keyword evidence="8 12" id="KW-1133">Transmembrane helix</keyword>
<reference evidence="14 15" key="1">
    <citation type="submission" date="2015-04" db="EMBL/GenBank/DDBJ databases">
        <authorList>
            <person name="Syromyatnikov M.Y."/>
            <person name="Popov V.N."/>
        </authorList>
    </citation>
    <scope>NUCLEOTIDE SEQUENCE [LARGE SCALE GENOMIC DNA]</scope>
</reference>
<dbReference type="EC" id="7.2.1.3" evidence="11"/>
<dbReference type="GO" id="GO:0140571">
    <property type="term" value="F:transmembrane ascorbate ferrireductase activity"/>
    <property type="evidence" value="ECO:0007669"/>
    <property type="project" value="UniProtKB-EC"/>
</dbReference>
<dbReference type="PANTHER" id="PTHR15422">
    <property type="entry name" value="OS05G0565100 PROTEIN"/>
    <property type="match status" value="1"/>
</dbReference>
<keyword evidence="9" id="KW-0408">Iron</keyword>
<evidence type="ECO:0000256" key="1">
    <source>
        <dbReference type="ARBA" id="ARBA00001970"/>
    </source>
</evidence>